<dbReference type="EMBL" id="BJCC01000008">
    <property type="protein sequence ID" value="GCF92990.1"/>
    <property type="molecule type" value="Genomic_DNA"/>
</dbReference>
<evidence type="ECO:0000256" key="1">
    <source>
        <dbReference type="ARBA" id="ARBA00010613"/>
    </source>
</evidence>
<dbReference type="RefSeq" id="WP_146621476.1">
    <property type="nucleotide sequence ID" value="NZ_BJCC01000008.1"/>
</dbReference>
<comment type="caution">
    <text evidence="3">The sequence shown here is derived from an EMBL/GenBank/DDBJ whole genome shotgun (WGS) entry which is preliminary data.</text>
</comment>
<dbReference type="PROSITE" id="PS50263">
    <property type="entry name" value="CN_HYDROLASE"/>
    <property type="match status" value="1"/>
</dbReference>
<dbReference type="SUPFAM" id="SSF56317">
    <property type="entry name" value="Carbon-nitrogen hydrolase"/>
    <property type="match status" value="1"/>
</dbReference>
<dbReference type="Gene3D" id="3.60.110.10">
    <property type="entry name" value="Carbon-nitrogen hydrolase"/>
    <property type="match status" value="1"/>
</dbReference>
<evidence type="ECO:0000313" key="4">
    <source>
        <dbReference type="Proteomes" id="UP000290567"/>
    </source>
</evidence>
<organism evidence="3 4">
    <name type="scientific">Enterococcus florum</name>
    <dbReference type="NCBI Taxonomy" id="2480627"/>
    <lineage>
        <taxon>Bacteria</taxon>
        <taxon>Bacillati</taxon>
        <taxon>Bacillota</taxon>
        <taxon>Bacilli</taxon>
        <taxon>Lactobacillales</taxon>
        <taxon>Enterococcaceae</taxon>
        <taxon>Enterococcus</taxon>
    </lineage>
</organism>
<dbReference type="GO" id="GO:0016787">
    <property type="term" value="F:hydrolase activity"/>
    <property type="evidence" value="ECO:0007669"/>
    <property type="project" value="UniProtKB-KW"/>
</dbReference>
<evidence type="ECO:0000259" key="2">
    <source>
        <dbReference type="PROSITE" id="PS50263"/>
    </source>
</evidence>
<comment type="similarity">
    <text evidence="1">Belongs to the carbon-nitrogen hydrolase superfamily. NIT1/NIT2 family.</text>
</comment>
<sequence length="259" mass="29750">MKITLIQMDICYGEPEKNFARVERLIKQMVLAKDQLVILPEMWNTGYDLTRLSEIADENGRRTRTLLSKLAQDCEIYLLGGSVAVKQEKDYRNTCFLCGPSGEHLGRYDKVHLFRLMQEEQYLIAGDQGVTIQMGDFKVSPMICYDLRFPEWFRRQVSKTGTDLFVVPAQWPIQRLAAWRKLLQARAIENQSYVVGVNRAGEDPANRFAGHSLVIDPFGEILLELGEQEETGTIEIDPARVAEARQAMPVFEDRRTELY</sequence>
<dbReference type="PANTHER" id="PTHR23088">
    <property type="entry name" value="NITRILASE-RELATED"/>
    <property type="match status" value="1"/>
</dbReference>
<name>A0A4P5P5M3_9ENTE</name>
<proteinExistence type="inferred from homology"/>
<dbReference type="Pfam" id="PF00795">
    <property type="entry name" value="CN_hydrolase"/>
    <property type="match status" value="1"/>
</dbReference>
<protein>
    <submittedName>
        <fullName evidence="3">Hydrolase</fullName>
    </submittedName>
</protein>
<dbReference type="InterPro" id="IPR036526">
    <property type="entry name" value="C-N_Hydrolase_sf"/>
</dbReference>
<evidence type="ECO:0000313" key="3">
    <source>
        <dbReference type="EMBL" id="GCF92990.1"/>
    </source>
</evidence>
<reference evidence="4" key="1">
    <citation type="submission" date="2019-02" db="EMBL/GenBank/DDBJ databases">
        <title>Draft genome sequence of Enterococcus sp. Gos25-1.</title>
        <authorList>
            <person name="Tanaka N."/>
            <person name="Shiwa Y."/>
            <person name="Fujita N."/>
        </authorList>
    </citation>
    <scope>NUCLEOTIDE SEQUENCE [LARGE SCALE GENOMIC DNA]</scope>
    <source>
        <strain evidence="4">Gos25-1</strain>
    </source>
</reference>
<accession>A0A4P5P5M3</accession>
<dbReference type="AlphaFoldDB" id="A0A4P5P5M3"/>
<dbReference type="InterPro" id="IPR003010">
    <property type="entry name" value="C-N_Hydrolase"/>
</dbReference>
<dbReference type="CDD" id="cd07583">
    <property type="entry name" value="nitrilase_5"/>
    <property type="match status" value="1"/>
</dbReference>
<gene>
    <name evidence="3" type="ORF">NRIC_08810</name>
</gene>
<dbReference type="OrthoDB" id="9811121at2"/>
<dbReference type="PANTHER" id="PTHR23088:SF27">
    <property type="entry name" value="DEAMINATED GLUTATHIONE AMIDASE"/>
    <property type="match status" value="1"/>
</dbReference>
<feature type="domain" description="CN hydrolase" evidence="2">
    <location>
        <begin position="1"/>
        <end position="238"/>
    </location>
</feature>
<keyword evidence="4" id="KW-1185">Reference proteome</keyword>
<dbReference type="Proteomes" id="UP000290567">
    <property type="component" value="Unassembled WGS sequence"/>
</dbReference>
<keyword evidence="3" id="KW-0378">Hydrolase</keyword>